<protein>
    <submittedName>
        <fullName evidence="2">Uncharacterized protein</fullName>
    </submittedName>
</protein>
<name>A0A1H6CY63_9ACTN</name>
<organism evidence="2 3">
    <name type="scientific">Thermomonospora echinospora</name>
    <dbReference type="NCBI Taxonomy" id="1992"/>
    <lineage>
        <taxon>Bacteria</taxon>
        <taxon>Bacillati</taxon>
        <taxon>Actinomycetota</taxon>
        <taxon>Actinomycetes</taxon>
        <taxon>Streptosporangiales</taxon>
        <taxon>Thermomonosporaceae</taxon>
        <taxon>Thermomonospora</taxon>
    </lineage>
</organism>
<reference evidence="3" key="1">
    <citation type="submission" date="2016-10" db="EMBL/GenBank/DDBJ databases">
        <authorList>
            <person name="Varghese N."/>
            <person name="Submissions S."/>
        </authorList>
    </citation>
    <scope>NUCLEOTIDE SEQUENCE [LARGE SCALE GENOMIC DNA]</scope>
    <source>
        <strain evidence="3">DSM 43163</strain>
    </source>
</reference>
<sequence length="98" mass="10428">MPPGSGVERAGFDMRCREQNSYVSRTKSHRLLWPGMVLALTFLPALVGAAGLATAVPLPRSGRTVQVPSLRAAMPGLVCGRLLHGPVESVRSWPVAPL</sequence>
<dbReference type="AlphaFoldDB" id="A0A1H6CY63"/>
<keyword evidence="1" id="KW-0812">Transmembrane</keyword>
<feature type="transmembrane region" description="Helical" evidence="1">
    <location>
        <begin position="31"/>
        <end position="53"/>
    </location>
</feature>
<keyword evidence="1" id="KW-1133">Transmembrane helix</keyword>
<proteinExistence type="predicted"/>
<evidence type="ECO:0000313" key="3">
    <source>
        <dbReference type="Proteomes" id="UP000236723"/>
    </source>
</evidence>
<evidence type="ECO:0000256" key="1">
    <source>
        <dbReference type="SAM" id="Phobius"/>
    </source>
</evidence>
<evidence type="ECO:0000313" key="2">
    <source>
        <dbReference type="EMBL" id="SEG78119.1"/>
    </source>
</evidence>
<accession>A0A1H6CY63</accession>
<keyword evidence="3" id="KW-1185">Reference proteome</keyword>
<dbReference type="Proteomes" id="UP000236723">
    <property type="component" value="Unassembled WGS sequence"/>
</dbReference>
<dbReference type="EMBL" id="FNVO01000012">
    <property type="protein sequence ID" value="SEG78119.1"/>
    <property type="molecule type" value="Genomic_DNA"/>
</dbReference>
<keyword evidence="1" id="KW-0472">Membrane</keyword>
<gene>
    <name evidence="2" type="ORF">SAMN04489712_11231</name>
</gene>